<name>A0A069CY73_9BACE</name>
<dbReference type="EMBL" id="BAJS01000002">
    <property type="protein sequence ID" value="GAK35533.1"/>
    <property type="molecule type" value="Genomic_DNA"/>
</dbReference>
<protein>
    <submittedName>
        <fullName evidence="1">Uncharacterized protein</fullName>
    </submittedName>
</protein>
<gene>
    <name evidence="1" type="ORF">JCM15093_632</name>
</gene>
<evidence type="ECO:0000313" key="2">
    <source>
        <dbReference type="Proteomes" id="UP000027601"/>
    </source>
</evidence>
<accession>A0A069CY73</accession>
<dbReference type="AlphaFoldDB" id="A0A069CY73"/>
<reference evidence="1 2" key="1">
    <citation type="journal article" date="2015" name="Microbes Environ.">
        <title>Distribution and evolution of nitrogen fixation genes in the phylum bacteroidetes.</title>
        <authorList>
            <person name="Inoue J."/>
            <person name="Oshima K."/>
            <person name="Suda W."/>
            <person name="Sakamoto M."/>
            <person name="Iino T."/>
            <person name="Noda S."/>
            <person name="Hongoh Y."/>
            <person name="Hattori M."/>
            <person name="Ohkuma M."/>
        </authorList>
    </citation>
    <scope>NUCLEOTIDE SEQUENCE [LARGE SCALE GENOMIC DNA]</scope>
    <source>
        <strain evidence="1 2">JCM 15093</strain>
    </source>
</reference>
<dbReference type="Proteomes" id="UP000027601">
    <property type="component" value="Unassembled WGS sequence"/>
</dbReference>
<organism evidence="1 2">
    <name type="scientific">Bacteroides graminisolvens DSM 19988 = JCM 15093</name>
    <dbReference type="NCBI Taxonomy" id="1121097"/>
    <lineage>
        <taxon>Bacteria</taxon>
        <taxon>Pseudomonadati</taxon>
        <taxon>Bacteroidota</taxon>
        <taxon>Bacteroidia</taxon>
        <taxon>Bacteroidales</taxon>
        <taxon>Bacteroidaceae</taxon>
        <taxon>Bacteroides</taxon>
    </lineage>
</organism>
<keyword evidence="2" id="KW-1185">Reference proteome</keyword>
<comment type="caution">
    <text evidence="1">The sequence shown here is derived from an EMBL/GenBank/DDBJ whole genome shotgun (WGS) entry which is preliminary data.</text>
</comment>
<proteinExistence type="predicted"/>
<sequence length="82" mass="8949">MLSSLNDHHVSYVFNDTNGGTVSLSIGTYLAHICVGDVVTNLAILHFAFKCYNGITKCFDGCRVLSQQVQNQSHSCFLSYSG</sequence>
<evidence type="ECO:0000313" key="1">
    <source>
        <dbReference type="EMBL" id="GAK35533.1"/>
    </source>
</evidence>